<keyword evidence="2" id="KW-1185">Reference proteome</keyword>
<organism evidence="1 2">
    <name type="scientific">Gigaspora margarita</name>
    <dbReference type="NCBI Taxonomy" id="4874"/>
    <lineage>
        <taxon>Eukaryota</taxon>
        <taxon>Fungi</taxon>
        <taxon>Fungi incertae sedis</taxon>
        <taxon>Mucoromycota</taxon>
        <taxon>Glomeromycotina</taxon>
        <taxon>Glomeromycetes</taxon>
        <taxon>Diversisporales</taxon>
        <taxon>Gigasporaceae</taxon>
        <taxon>Gigaspora</taxon>
    </lineage>
</organism>
<comment type="caution">
    <text evidence="1">The sequence shown here is derived from an EMBL/GenBank/DDBJ whole genome shotgun (WGS) entry which is preliminary data.</text>
</comment>
<reference evidence="1 2" key="1">
    <citation type="submission" date="2021-06" db="EMBL/GenBank/DDBJ databases">
        <authorList>
            <person name="Kallberg Y."/>
            <person name="Tangrot J."/>
            <person name="Rosling A."/>
        </authorList>
    </citation>
    <scope>NUCLEOTIDE SEQUENCE [LARGE SCALE GENOMIC DNA]</scope>
    <source>
        <strain evidence="1 2">120-4 pot B 10/14</strain>
    </source>
</reference>
<gene>
    <name evidence="1" type="ORF">GMARGA_LOCUS13489</name>
</gene>
<accession>A0ABN7V3P3</accession>
<feature type="non-terminal residue" evidence="1">
    <location>
        <position position="78"/>
    </location>
</feature>
<dbReference type="Proteomes" id="UP000789901">
    <property type="component" value="Unassembled WGS sequence"/>
</dbReference>
<dbReference type="EMBL" id="CAJVQB010008581">
    <property type="protein sequence ID" value="CAG8720627.1"/>
    <property type="molecule type" value="Genomic_DNA"/>
</dbReference>
<evidence type="ECO:0000313" key="2">
    <source>
        <dbReference type="Proteomes" id="UP000789901"/>
    </source>
</evidence>
<sequence>MQTSIRQLTKGNNRGIGTEDIKKKEKSTKLKTELLLTYLKLKAVNNTKNIKVLKSGWTKIKIEKDKNELAFPIRKVVQ</sequence>
<evidence type="ECO:0000313" key="1">
    <source>
        <dbReference type="EMBL" id="CAG8720627.1"/>
    </source>
</evidence>
<proteinExistence type="predicted"/>
<protein>
    <submittedName>
        <fullName evidence="1">39171_t:CDS:1</fullName>
    </submittedName>
</protein>
<name>A0ABN7V3P3_GIGMA</name>